<evidence type="ECO:0008006" key="4">
    <source>
        <dbReference type="Google" id="ProtNLM"/>
    </source>
</evidence>
<proteinExistence type="predicted"/>
<evidence type="ECO:0000256" key="1">
    <source>
        <dbReference type="SAM" id="Coils"/>
    </source>
</evidence>
<dbReference type="OrthoDB" id="6194650at2"/>
<reference evidence="2 3" key="1">
    <citation type="submission" date="2018-03" db="EMBL/GenBank/DDBJ databases">
        <title>Draft genome of Nitrosomonas supralitoralis APG5.</title>
        <authorList>
            <person name="Urakawa H."/>
            <person name="Lopez J.V."/>
        </authorList>
    </citation>
    <scope>NUCLEOTIDE SEQUENCE [LARGE SCALE GENOMIC DNA]</scope>
    <source>
        <strain evidence="2 3">APG5</strain>
    </source>
</reference>
<keyword evidence="1" id="KW-0175">Coiled coil</keyword>
<comment type="caution">
    <text evidence="2">The sequence shown here is derived from an EMBL/GenBank/DDBJ whole genome shotgun (WGS) entry which is preliminary data.</text>
</comment>
<dbReference type="Pfam" id="PF11932">
    <property type="entry name" value="DUF3450"/>
    <property type="match status" value="1"/>
</dbReference>
<dbReference type="AlphaFoldDB" id="A0A2P7NU31"/>
<name>A0A2P7NU31_9PROT</name>
<evidence type="ECO:0000313" key="2">
    <source>
        <dbReference type="EMBL" id="PSJ16982.1"/>
    </source>
</evidence>
<dbReference type="Proteomes" id="UP000241912">
    <property type="component" value="Unassembled WGS sequence"/>
</dbReference>
<feature type="coiled-coil region" evidence="1">
    <location>
        <begin position="39"/>
        <end position="66"/>
    </location>
</feature>
<dbReference type="InterPro" id="IPR016866">
    <property type="entry name" value="UCP028069"/>
</dbReference>
<gene>
    <name evidence="2" type="ORF">C7H79_10480</name>
</gene>
<sequence>MHEHCYEEFMKNQFSKKVATFSSMIILLLSTPVVMGNSLENLARSLAKIRGEVETLQTQLDLDKEKHGSRMSALNSQLADLSVEERRQKLSIEKLQHSIEKLGVTAKQAEQSGESLKPILLAVLGEYRHHIQTGFPFKMDDRVKAINDLENNLINQQVDPNKAVNQTWSLIEDEIRLSKENGIYQQTVMLNGEKVLVDIAKLGTVFLFFQTKDNQSGMAIKQASGGWKFEVVESAGDRERIRNLFDSLKKQIRQGYFELPNPLKK</sequence>
<keyword evidence="3" id="KW-1185">Reference proteome</keyword>
<protein>
    <recommendedName>
        <fullName evidence="4">DUF3450 family protein</fullName>
    </recommendedName>
</protein>
<dbReference type="EMBL" id="PXXU01000030">
    <property type="protein sequence ID" value="PSJ16982.1"/>
    <property type="molecule type" value="Genomic_DNA"/>
</dbReference>
<evidence type="ECO:0000313" key="3">
    <source>
        <dbReference type="Proteomes" id="UP000241912"/>
    </source>
</evidence>
<accession>A0A2P7NU31</accession>
<organism evidence="2 3">
    <name type="scientific">Nitrosomonas supralitoralis</name>
    <dbReference type="NCBI Taxonomy" id="2116706"/>
    <lineage>
        <taxon>Bacteria</taxon>
        <taxon>Pseudomonadati</taxon>
        <taxon>Pseudomonadota</taxon>
        <taxon>Betaproteobacteria</taxon>
        <taxon>Nitrosomonadales</taxon>
        <taxon>Nitrosomonadaceae</taxon>
        <taxon>Nitrosomonas</taxon>
    </lineage>
</organism>